<dbReference type="InterPro" id="IPR006140">
    <property type="entry name" value="D-isomer_DH_NAD-bd"/>
</dbReference>
<dbReference type="InterPro" id="IPR036291">
    <property type="entry name" value="NAD(P)-bd_dom_sf"/>
</dbReference>
<dbReference type="InterPro" id="IPR050223">
    <property type="entry name" value="D-isomer_2-hydroxyacid_DH"/>
</dbReference>
<dbReference type="SUPFAM" id="SSF51735">
    <property type="entry name" value="NAD(P)-binding Rossmann-fold domains"/>
    <property type="match status" value="1"/>
</dbReference>
<dbReference type="CDD" id="cd05301">
    <property type="entry name" value="GDH"/>
    <property type="match status" value="1"/>
</dbReference>
<evidence type="ECO:0000256" key="4">
    <source>
        <dbReference type="RuleBase" id="RU003719"/>
    </source>
</evidence>
<dbReference type="PANTHER" id="PTHR10996">
    <property type="entry name" value="2-HYDROXYACID DEHYDROGENASE-RELATED"/>
    <property type="match status" value="1"/>
</dbReference>
<keyword evidence="2 4" id="KW-0560">Oxidoreductase</keyword>
<dbReference type="SUPFAM" id="SSF52283">
    <property type="entry name" value="Formate/glycerate dehydrogenase catalytic domain-like"/>
    <property type="match status" value="1"/>
</dbReference>
<evidence type="ECO:0000256" key="2">
    <source>
        <dbReference type="ARBA" id="ARBA00023002"/>
    </source>
</evidence>
<dbReference type="Pfam" id="PF00389">
    <property type="entry name" value="2-Hacid_dh"/>
    <property type="match status" value="1"/>
</dbReference>
<dbReference type="InterPro" id="IPR029752">
    <property type="entry name" value="D-isomer_DH_CS1"/>
</dbReference>
<evidence type="ECO:0000313" key="8">
    <source>
        <dbReference type="Proteomes" id="UP000298213"/>
    </source>
</evidence>
<dbReference type="GO" id="GO:0030267">
    <property type="term" value="F:glyoxylate reductase (NADPH) activity"/>
    <property type="evidence" value="ECO:0007669"/>
    <property type="project" value="TreeGrafter"/>
</dbReference>
<dbReference type="InterPro" id="IPR006139">
    <property type="entry name" value="D-isomer_2_OHA_DH_cat_dom"/>
</dbReference>
<dbReference type="Gene3D" id="3.40.50.720">
    <property type="entry name" value="NAD(P)-binding Rossmann-like Domain"/>
    <property type="match status" value="2"/>
</dbReference>
<evidence type="ECO:0000313" key="7">
    <source>
        <dbReference type="EMBL" id="TFI57768.1"/>
    </source>
</evidence>
<organism evidence="7 8">
    <name type="scientific">Sphingomonas parva</name>
    <dbReference type="NCBI Taxonomy" id="2555898"/>
    <lineage>
        <taxon>Bacteria</taxon>
        <taxon>Pseudomonadati</taxon>
        <taxon>Pseudomonadota</taxon>
        <taxon>Alphaproteobacteria</taxon>
        <taxon>Sphingomonadales</taxon>
        <taxon>Sphingomonadaceae</taxon>
        <taxon>Sphingomonas</taxon>
    </lineage>
</organism>
<keyword evidence="3" id="KW-0520">NAD</keyword>
<reference evidence="7 8" key="1">
    <citation type="submission" date="2019-03" db="EMBL/GenBank/DDBJ databases">
        <title>Genome sequence of Sphingomonas sp. 17J27-24.</title>
        <authorList>
            <person name="Kim M."/>
            <person name="Maeng S."/>
            <person name="Sathiyaraj S."/>
        </authorList>
    </citation>
    <scope>NUCLEOTIDE SEQUENCE [LARGE SCALE GENOMIC DNA]</scope>
    <source>
        <strain evidence="7 8">17J27-24</strain>
    </source>
</reference>
<proteinExistence type="inferred from homology"/>
<name>A0A4Y8ZP21_9SPHN</name>
<protein>
    <submittedName>
        <fullName evidence="7">D-glycerate dehydrogenase</fullName>
    </submittedName>
</protein>
<keyword evidence="8" id="KW-1185">Reference proteome</keyword>
<evidence type="ECO:0000256" key="3">
    <source>
        <dbReference type="ARBA" id="ARBA00023027"/>
    </source>
</evidence>
<dbReference type="EMBL" id="SPDV01000025">
    <property type="protein sequence ID" value="TFI57768.1"/>
    <property type="molecule type" value="Genomic_DNA"/>
</dbReference>
<dbReference type="GO" id="GO:0016618">
    <property type="term" value="F:hydroxypyruvate reductase [NAD(P)H] activity"/>
    <property type="evidence" value="ECO:0007669"/>
    <property type="project" value="TreeGrafter"/>
</dbReference>
<accession>A0A4Y8ZP21</accession>
<dbReference type="PROSITE" id="PS00670">
    <property type="entry name" value="D_2_HYDROXYACID_DH_2"/>
    <property type="match status" value="1"/>
</dbReference>
<evidence type="ECO:0000256" key="1">
    <source>
        <dbReference type="ARBA" id="ARBA00005854"/>
    </source>
</evidence>
<dbReference type="InterPro" id="IPR029753">
    <property type="entry name" value="D-isomer_DH_CS"/>
</dbReference>
<dbReference type="PROSITE" id="PS00065">
    <property type="entry name" value="D_2_HYDROXYACID_DH_1"/>
    <property type="match status" value="1"/>
</dbReference>
<dbReference type="RefSeq" id="WP_135087511.1">
    <property type="nucleotide sequence ID" value="NZ_SPDV01000025.1"/>
</dbReference>
<dbReference type="AlphaFoldDB" id="A0A4Y8ZP21"/>
<comment type="caution">
    <text evidence="7">The sequence shown here is derived from an EMBL/GenBank/DDBJ whole genome shotgun (WGS) entry which is preliminary data.</text>
</comment>
<comment type="similarity">
    <text evidence="1 4">Belongs to the D-isomer specific 2-hydroxyacid dehydrogenase family.</text>
</comment>
<evidence type="ECO:0000259" key="5">
    <source>
        <dbReference type="Pfam" id="PF00389"/>
    </source>
</evidence>
<dbReference type="Pfam" id="PF02826">
    <property type="entry name" value="2-Hacid_dh_C"/>
    <property type="match status" value="1"/>
</dbReference>
<sequence length="323" mass="34635">MPSARPRLLVTRRLPESVEAQMRAEFDTEINAGPPLDRARLAEALKGCDALACTVGDPLDAEMLAAAGERLKLLANFGVGVDHIDLAAARARGILVSNTPDVITDDTADVALALILGTLRGLSSGERMLRAGGWGGWGPTRQMGRSLTGKTLGIVGMGRIGLAVAVRARACGMRIHYHNRTRVAAETERALAADYREDLDALLAEADVVSLNCPYSRETHHLIDARRLGLMRRDGFLINTARGAIVDQEALIAALEQGTIAGAGLDVYPNEPHVDPRLIARDDVMLLPHLGSATVETRIAMGEKVLANLRAWARGEELPDRVA</sequence>
<dbReference type="PANTHER" id="PTHR10996:SF283">
    <property type="entry name" value="GLYOXYLATE_HYDROXYPYRUVATE REDUCTASE B"/>
    <property type="match status" value="1"/>
</dbReference>
<gene>
    <name evidence="7" type="ORF">E2493_13140</name>
</gene>
<dbReference type="GO" id="GO:0051287">
    <property type="term" value="F:NAD binding"/>
    <property type="evidence" value="ECO:0007669"/>
    <property type="project" value="InterPro"/>
</dbReference>
<dbReference type="GO" id="GO:0005829">
    <property type="term" value="C:cytosol"/>
    <property type="evidence" value="ECO:0007669"/>
    <property type="project" value="TreeGrafter"/>
</dbReference>
<feature type="domain" description="D-isomer specific 2-hydroxyacid dehydrogenase catalytic" evidence="5">
    <location>
        <begin position="10"/>
        <end position="322"/>
    </location>
</feature>
<dbReference type="Proteomes" id="UP000298213">
    <property type="component" value="Unassembled WGS sequence"/>
</dbReference>
<dbReference type="OrthoDB" id="9793626at2"/>
<dbReference type="PROSITE" id="PS00671">
    <property type="entry name" value="D_2_HYDROXYACID_DH_3"/>
    <property type="match status" value="1"/>
</dbReference>
<feature type="domain" description="D-isomer specific 2-hydroxyacid dehydrogenase NAD-binding" evidence="6">
    <location>
        <begin position="112"/>
        <end position="291"/>
    </location>
</feature>
<evidence type="ECO:0000259" key="6">
    <source>
        <dbReference type="Pfam" id="PF02826"/>
    </source>
</evidence>
<dbReference type="FunFam" id="3.40.50.720:FF:000203">
    <property type="entry name" value="D-3-phosphoglycerate dehydrogenase (SerA)"/>
    <property type="match status" value="1"/>
</dbReference>